<sequence>MGTATITERLATDGLQQHLFAAPSTVAEACKPPGAWCWSSSECCSGYCSWSFHCGLR</sequence>
<proteinExistence type="predicted"/>
<gene>
    <name evidence="1" type="ORF">LV75_005200</name>
</gene>
<organism evidence="1 2">
    <name type="scientific">Actinokineospora diospyrosa</name>
    <dbReference type="NCBI Taxonomy" id="103728"/>
    <lineage>
        <taxon>Bacteria</taxon>
        <taxon>Bacillati</taxon>
        <taxon>Actinomycetota</taxon>
        <taxon>Actinomycetes</taxon>
        <taxon>Pseudonocardiales</taxon>
        <taxon>Pseudonocardiaceae</taxon>
        <taxon>Actinokineospora</taxon>
    </lineage>
</organism>
<name>A0ABT1IJE0_9PSEU</name>
<keyword evidence="2" id="KW-1185">Reference proteome</keyword>
<comment type="caution">
    <text evidence="1">The sequence shown here is derived from an EMBL/GenBank/DDBJ whole genome shotgun (WGS) entry which is preliminary data.</text>
</comment>
<accession>A0ABT1IJE0</accession>
<dbReference type="EMBL" id="JAMTCO010000013">
    <property type="protein sequence ID" value="MCP2272674.1"/>
    <property type="molecule type" value="Genomic_DNA"/>
</dbReference>
<protein>
    <submittedName>
        <fullName evidence="1">UPF0506 protein</fullName>
    </submittedName>
</protein>
<dbReference type="RefSeq" id="WP_253889597.1">
    <property type="nucleotide sequence ID" value="NZ_BAAAVB010000008.1"/>
</dbReference>
<dbReference type="Proteomes" id="UP001205185">
    <property type="component" value="Unassembled WGS sequence"/>
</dbReference>
<evidence type="ECO:0000313" key="2">
    <source>
        <dbReference type="Proteomes" id="UP001205185"/>
    </source>
</evidence>
<evidence type="ECO:0000313" key="1">
    <source>
        <dbReference type="EMBL" id="MCP2272674.1"/>
    </source>
</evidence>
<reference evidence="1 2" key="1">
    <citation type="submission" date="2022-06" db="EMBL/GenBank/DDBJ databases">
        <title>Genomic Encyclopedia of Archaeal and Bacterial Type Strains, Phase II (KMG-II): from individual species to whole genera.</title>
        <authorList>
            <person name="Goeker M."/>
        </authorList>
    </citation>
    <scope>NUCLEOTIDE SEQUENCE [LARGE SCALE GENOMIC DNA]</scope>
    <source>
        <strain evidence="1 2">DSM 44255</strain>
    </source>
</reference>